<proteinExistence type="inferred from homology"/>
<evidence type="ECO:0000313" key="8">
    <source>
        <dbReference type="EMBL" id="XAJ80617.1"/>
    </source>
</evidence>
<evidence type="ECO:0000256" key="2">
    <source>
        <dbReference type="ARBA" id="ARBA00003906"/>
    </source>
</evidence>
<dbReference type="Gene3D" id="3.40.50.970">
    <property type="match status" value="1"/>
</dbReference>
<dbReference type="InterPro" id="IPR032106">
    <property type="entry name" value="2-oxogl_dehyd_N"/>
</dbReference>
<dbReference type="PANTHER" id="PTHR23152">
    <property type="entry name" value="2-OXOGLUTARATE DEHYDROGENASE"/>
    <property type="match status" value="1"/>
</dbReference>
<dbReference type="PANTHER" id="PTHR23152:SF4">
    <property type="entry name" value="2-OXOADIPATE DEHYDROGENASE COMPLEX COMPONENT E1"/>
    <property type="match status" value="1"/>
</dbReference>
<sequence length="929" mass="108597">MNKNTIKDLFYSSWLFSNNQKYIEYIYQEFLKNPSSVNPTWQEEFINLSIYDKKIIKKNDCLNQISTNNKEKEYTESNKKNNNQFDYKINQMINFFKKKGYKKALIDPIQLKNQKKYPYLELFFYKFNKDELQKTIKINFQKNSSYKIKVIDLYNKLNDKYCSSVGFEYMYIDNIYQKRWITEYIELYFKENLISKEKKIQFLKEIIYAETLEKYLGKKFSSAKRFSLEGAETLITILHEIIRYSKKNDILDIIIGMAHRGRLNVLVNVLNKNPQILFDEFSGKNNICTEQSGDVKYHMGGFSKIKYQNKVINLKLEYNPSHLEIINPVILGITRASIDKSKHLKNQVLSISIHGDASIIGQGVVQETLNMSKTEGYEVGGTVHIVINNQIGFTTSNPRHLRSSKNCTDIAKLIQAPIFHVNADDIESSIFVTQLALDFKKTFNKDVFIDLVCYRRHGHNEVDDPFVTQPIMYKKIQNHSTVTDIYSTSLINKKLITPNDIHHIIQKYSSKLETGQEIFCIKEVIYFPHEKIPHFKIEKKSKKLNFKEIEQLLYCINTIPQSIKIHRRVKKIYQDRIEMSKGNKLFDWGAAESLAYATILNEGISCRISGEDVRRGTFFHRHSCIYDQNNGSIYIPLKNIQNNQGKFEIWDSVLSEEAVLAFEYGYSLYPSNTLTIWEAQFGDFVNGAQIVIDQFISSSEQKWNRISNLVIFLPHGYEGQGPEHSSGRIERFLQLCAQNNMQICIPTTSSQIFHLLRRQIFENIYKPLVIFTPKSLLRHPMASSSLQDIINNNFKKIIDNTNDDLKKIKRIIFCSGKIYYDLLEYQDTYNITNVSIIRIEQLYPFPTNEISNILKKYFYVKDFIWCQEEPLNQGAWFYIKNYLSQILPSSSKFNYVGRASSASSAVGHIQLHKKEQKKLIKNALNLKIT</sequence>
<dbReference type="EC" id="1.2.4.2" evidence="4"/>
<dbReference type="Gene3D" id="3.40.50.11610">
    <property type="entry name" value="Multifunctional 2-oxoglutarate metabolism enzyme, C-terminal domain"/>
    <property type="match status" value="1"/>
</dbReference>
<dbReference type="InterPro" id="IPR001017">
    <property type="entry name" value="DH_E1"/>
</dbReference>
<keyword evidence="5 8" id="KW-0560">Oxidoreductase</keyword>
<dbReference type="SUPFAM" id="SSF52518">
    <property type="entry name" value="Thiamin diphosphate-binding fold (THDP-binding)"/>
    <property type="match status" value="2"/>
</dbReference>
<organism evidence="8">
    <name type="scientific">Buchnera aphidicola</name>
    <name type="common">Aphis aurantii</name>
    <dbReference type="NCBI Taxonomy" id="1470492"/>
    <lineage>
        <taxon>Bacteria</taxon>
        <taxon>Pseudomonadati</taxon>
        <taxon>Pseudomonadota</taxon>
        <taxon>Gammaproteobacteria</taxon>
        <taxon>Enterobacterales</taxon>
        <taxon>Erwiniaceae</taxon>
        <taxon>Buchnera</taxon>
    </lineage>
</organism>
<dbReference type="NCBIfam" id="TIGR00239">
    <property type="entry name" value="2oxo_dh_E1"/>
    <property type="match status" value="1"/>
</dbReference>
<dbReference type="GO" id="GO:0045252">
    <property type="term" value="C:oxoglutarate dehydrogenase complex"/>
    <property type="evidence" value="ECO:0007669"/>
    <property type="project" value="TreeGrafter"/>
</dbReference>
<dbReference type="EMBL" id="CP135018">
    <property type="protein sequence ID" value="XAJ80617.1"/>
    <property type="molecule type" value="Genomic_DNA"/>
</dbReference>
<evidence type="ECO:0000256" key="5">
    <source>
        <dbReference type="ARBA" id="ARBA00023002"/>
    </source>
</evidence>
<dbReference type="GO" id="GO:0004591">
    <property type="term" value="F:oxoglutarate dehydrogenase (succinyl-transferring) activity"/>
    <property type="evidence" value="ECO:0007669"/>
    <property type="project" value="UniProtKB-EC"/>
</dbReference>
<dbReference type="InterPro" id="IPR011603">
    <property type="entry name" value="2oxoglutarate_DH_E1"/>
</dbReference>
<dbReference type="Gene3D" id="3.40.50.12470">
    <property type="match status" value="1"/>
</dbReference>
<evidence type="ECO:0000256" key="6">
    <source>
        <dbReference type="ARBA" id="ARBA00023052"/>
    </source>
</evidence>
<dbReference type="Pfam" id="PF16870">
    <property type="entry name" value="OxoGdeHyase_C"/>
    <property type="match status" value="1"/>
</dbReference>
<protein>
    <recommendedName>
        <fullName evidence="4">oxoglutarate dehydrogenase (succinyl-transferring)</fullName>
        <ecNumber evidence="4">1.2.4.2</ecNumber>
    </recommendedName>
</protein>
<comment type="function">
    <text evidence="2">E1 component of the 2-oxoglutarate dehydrogenase (OGDH) complex which catalyzes the decarboxylation of 2-oxoglutarate, the first step in the conversion of 2-oxoglutarate to succinyl-CoA and CO(2).</text>
</comment>
<dbReference type="GO" id="GO:0006099">
    <property type="term" value="P:tricarboxylic acid cycle"/>
    <property type="evidence" value="ECO:0007669"/>
    <property type="project" value="TreeGrafter"/>
</dbReference>
<dbReference type="PIRSF" id="PIRSF000157">
    <property type="entry name" value="Oxoglu_dh_E1"/>
    <property type="match status" value="1"/>
</dbReference>
<dbReference type="NCBIfam" id="NF006914">
    <property type="entry name" value="PRK09404.1"/>
    <property type="match status" value="1"/>
</dbReference>
<evidence type="ECO:0000256" key="1">
    <source>
        <dbReference type="ARBA" id="ARBA00001964"/>
    </source>
</evidence>
<gene>
    <name evidence="8" type="ORF">RJT31_01520</name>
</gene>
<name>A0AAU6W4G6_9GAMM</name>
<evidence type="ECO:0000256" key="4">
    <source>
        <dbReference type="ARBA" id="ARBA00012280"/>
    </source>
</evidence>
<reference evidence="8" key="1">
    <citation type="submission" date="2024-06" db="EMBL/GenBank/DDBJ databases">
        <title>Unveiling Genomic Reduction in Obligate Endosymbionts Buchnera of Aphids: Insights from Phylogenomic Comparative Analysis with Novel Genome Data and Co-obligate Endosymbionts.</title>
        <authorList>
            <person name="Lu C."/>
            <person name="Zou T."/>
            <person name="Liu Q."/>
            <person name="Huang X."/>
        </authorList>
    </citation>
    <scope>NUCLEOTIDE SEQUENCE</scope>
    <source>
        <strain evidence="8">Aphau13</strain>
    </source>
</reference>
<comment type="cofactor">
    <cofactor evidence="1">
        <name>thiamine diphosphate</name>
        <dbReference type="ChEBI" id="CHEBI:58937"/>
    </cofactor>
</comment>
<dbReference type="Pfam" id="PF00676">
    <property type="entry name" value="E1_dh"/>
    <property type="match status" value="1"/>
</dbReference>
<dbReference type="InterPro" id="IPR042179">
    <property type="entry name" value="KGD_C_sf"/>
</dbReference>
<dbReference type="Pfam" id="PF02779">
    <property type="entry name" value="Transket_pyr"/>
    <property type="match status" value="1"/>
</dbReference>
<accession>A0AAU6W4G6</accession>
<dbReference type="GO" id="GO:0030976">
    <property type="term" value="F:thiamine pyrophosphate binding"/>
    <property type="evidence" value="ECO:0007669"/>
    <property type="project" value="InterPro"/>
</dbReference>
<dbReference type="GO" id="GO:0005829">
    <property type="term" value="C:cytosol"/>
    <property type="evidence" value="ECO:0007669"/>
    <property type="project" value="TreeGrafter"/>
</dbReference>
<dbReference type="RefSeq" id="WP_348769311.1">
    <property type="nucleotide sequence ID" value="NZ_CP135018.1"/>
</dbReference>
<dbReference type="InterPro" id="IPR031717">
    <property type="entry name" value="ODO-1/KGD_C"/>
</dbReference>
<evidence type="ECO:0000259" key="7">
    <source>
        <dbReference type="SMART" id="SM00861"/>
    </source>
</evidence>
<keyword evidence="6" id="KW-0786">Thiamine pyrophosphate</keyword>
<dbReference type="NCBIfam" id="NF008907">
    <property type="entry name" value="PRK12270.1"/>
    <property type="match status" value="1"/>
</dbReference>
<dbReference type="CDD" id="cd02016">
    <property type="entry name" value="TPP_E1_OGDC_like"/>
    <property type="match status" value="1"/>
</dbReference>
<comment type="similarity">
    <text evidence="3">Belongs to the alpha-ketoglutarate dehydrogenase family.</text>
</comment>
<dbReference type="AlphaFoldDB" id="A0AAU6W4G6"/>
<dbReference type="InterPro" id="IPR029061">
    <property type="entry name" value="THDP-binding"/>
</dbReference>
<dbReference type="SMART" id="SM00861">
    <property type="entry name" value="Transket_pyr"/>
    <property type="match status" value="1"/>
</dbReference>
<dbReference type="Pfam" id="PF16078">
    <property type="entry name" value="2-oxogl_dehyd_N"/>
    <property type="match status" value="1"/>
</dbReference>
<feature type="domain" description="Transketolase-like pyrimidine-binding" evidence="7">
    <location>
        <begin position="586"/>
        <end position="779"/>
    </location>
</feature>
<dbReference type="Gene3D" id="1.10.287.1150">
    <property type="entry name" value="TPP helical domain"/>
    <property type="match status" value="1"/>
</dbReference>
<evidence type="ECO:0000256" key="3">
    <source>
        <dbReference type="ARBA" id="ARBA00006936"/>
    </source>
</evidence>
<dbReference type="InterPro" id="IPR005475">
    <property type="entry name" value="Transketolase-like_Pyr-bd"/>
</dbReference>